<dbReference type="InterPro" id="IPR006566">
    <property type="entry name" value="FBD"/>
</dbReference>
<evidence type="ECO:0000313" key="3">
    <source>
        <dbReference type="EMBL" id="KAJ4765537.1"/>
    </source>
</evidence>
<sequence length="468" mass="53191">MAEEVDRISFLPEDIKISILSRLVVKEAVRTSVLARSWRHIWTLLPSLRLGRYRDSLGDTCNDFDHSTVSSTWIQRVNHLVSSLQGPFLLFELSLLFVLDMVPSNLLQRLLHLLLQKGGVQTLDLSFSYSDKVMPPQPAPFFLNLPLPVPVPLRLHSYHSPKVKVWLPPFHSLKVLQLEGCQLVLPNEFQGFHSLTALSLSDVIISNHHLHLLLDTSKNLTTFKFYARNLDLVPDLSLNISLPLLTNVNFEINEMVDKICLVSTPLLEQAYISVGNFESKKLARVTLGLLNGLSMVSSLHLDSHVLETLSLHALPFSFSFPQLKCLTFILKVDTLDKRTCDVFHWLLKSMPFLEELHLQLLSFSKQTEGVATLMRELLVKKQNGFSCLNQSLKRVTISMYLLLKLMSGLTVVKFFLLNAKMLKLMKILYSDDDDELSMIEELKKVEVASSDAKVVMFNIRTEVTVDVK</sequence>
<dbReference type="SMART" id="SM00579">
    <property type="entry name" value="FBD"/>
    <property type="match status" value="1"/>
</dbReference>
<keyword evidence="4" id="KW-1185">Reference proteome</keyword>
<organism evidence="3 4">
    <name type="scientific">Rhynchospora pubera</name>
    <dbReference type="NCBI Taxonomy" id="906938"/>
    <lineage>
        <taxon>Eukaryota</taxon>
        <taxon>Viridiplantae</taxon>
        <taxon>Streptophyta</taxon>
        <taxon>Embryophyta</taxon>
        <taxon>Tracheophyta</taxon>
        <taxon>Spermatophyta</taxon>
        <taxon>Magnoliopsida</taxon>
        <taxon>Liliopsida</taxon>
        <taxon>Poales</taxon>
        <taxon>Cyperaceae</taxon>
        <taxon>Cyperoideae</taxon>
        <taxon>Rhynchosporeae</taxon>
        <taxon>Rhynchospora</taxon>
    </lineage>
</organism>
<dbReference type="Pfam" id="PF24758">
    <property type="entry name" value="LRR_At5g56370"/>
    <property type="match status" value="1"/>
</dbReference>
<dbReference type="Pfam" id="PF00646">
    <property type="entry name" value="F-box"/>
    <property type="match status" value="1"/>
</dbReference>
<feature type="domain" description="FBD" evidence="2">
    <location>
        <begin position="386"/>
        <end position="457"/>
    </location>
</feature>
<dbReference type="SUPFAM" id="SSF52047">
    <property type="entry name" value="RNI-like"/>
    <property type="match status" value="1"/>
</dbReference>
<proteinExistence type="predicted"/>
<dbReference type="EMBL" id="JAMFTS010000004">
    <property type="protein sequence ID" value="KAJ4765537.1"/>
    <property type="molecule type" value="Genomic_DNA"/>
</dbReference>
<dbReference type="PANTHER" id="PTHR31900">
    <property type="entry name" value="F-BOX/RNI SUPERFAMILY PROTEIN-RELATED"/>
    <property type="match status" value="1"/>
</dbReference>
<dbReference type="Pfam" id="PF08387">
    <property type="entry name" value="FBD"/>
    <property type="match status" value="1"/>
</dbReference>
<evidence type="ECO:0000259" key="2">
    <source>
        <dbReference type="SMART" id="SM00579"/>
    </source>
</evidence>
<dbReference type="SUPFAM" id="SSF81383">
    <property type="entry name" value="F-box domain"/>
    <property type="match status" value="1"/>
</dbReference>
<dbReference type="InterPro" id="IPR055411">
    <property type="entry name" value="LRR_FXL15/At3g58940/PEG3-like"/>
</dbReference>
<reference evidence="3" key="1">
    <citation type="submission" date="2022-08" db="EMBL/GenBank/DDBJ databases">
        <authorList>
            <person name="Marques A."/>
        </authorList>
    </citation>
    <scope>NUCLEOTIDE SEQUENCE</scope>
    <source>
        <strain evidence="3">RhyPub2mFocal</strain>
        <tissue evidence="3">Leaves</tissue>
    </source>
</reference>
<evidence type="ECO:0000256" key="1">
    <source>
        <dbReference type="SAM" id="Phobius"/>
    </source>
</evidence>
<comment type="caution">
    <text evidence="3">The sequence shown here is derived from an EMBL/GenBank/DDBJ whole genome shotgun (WGS) entry which is preliminary data.</text>
</comment>
<dbReference type="PANTHER" id="PTHR31900:SF27">
    <property type="entry name" value="FBD DOMAIN-CONTAINING PROTEIN"/>
    <property type="match status" value="1"/>
</dbReference>
<gene>
    <name evidence="3" type="ORF">LUZ62_075912</name>
</gene>
<keyword evidence="1" id="KW-0812">Transmembrane</keyword>
<dbReference type="InterPro" id="IPR050232">
    <property type="entry name" value="FBL13/AtMIF1-like"/>
</dbReference>
<accession>A0AAV8DG17</accession>
<keyword evidence="1" id="KW-1133">Transmembrane helix</keyword>
<dbReference type="InterPro" id="IPR001810">
    <property type="entry name" value="F-box_dom"/>
</dbReference>
<keyword evidence="1" id="KW-0472">Membrane</keyword>
<evidence type="ECO:0000313" key="4">
    <source>
        <dbReference type="Proteomes" id="UP001140206"/>
    </source>
</evidence>
<dbReference type="InterPro" id="IPR036047">
    <property type="entry name" value="F-box-like_dom_sf"/>
</dbReference>
<protein>
    <recommendedName>
        <fullName evidence="2">FBD domain-containing protein</fullName>
    </recommendedName>
</protein>
<dbReference type="AlphaFoldDB" id="A0AAV8DG17"/>
<feature type="transmembrane region" description="Helical" evidence="1">
    <location>
        <begin position="397"/>
        <end position="416"/>
    </location>
</feature>
<dbReference type="Proteomes" id="UP001140206">
    <property type="component" value="Chromosome 4"/>
</dbReference>
<name>A0AAV8DG17_9POAL</name>